<keyword evidence="8" id="KW-1185">Reference proteome</keyword>
<dbReference type="AlphaFoldDB" id="A0A7U7G7Z3"/>
<organism evidence="7 8">
    <name type="scientific">Candidatus Contendobacter odensis Run_B_J11</name>
    <dbReference type="NCBI Taxonomy" id="1400861"/>
    <lineage>
        <taxon>Bacteria</taxon>
        <taxon>Pseudomonadati</taxon>
        <taxon>Pseudomonadota</taxon>
        <taxon>Gammaproteobacteria</taxon>
        <taxon>Candidatus Competibacteraceae</taxon>
        <taxon>Candidatus Contendibacter</taxon>
    </lineage>
</organism>
<keyword evidence="5 6" id="KW-0535">Nitrogen fixation</keyword>
<dbReference type="Pfam" id="PF03206">
    <property type="entry name" value="NifW"/>
    <property type="match status" value="1"/>
</dbReference>
<evidence type="ECO:0000256" key="1">
    <source>
        <dbReference type="ARBA" id="ARBA00002247"/>
    </source>
</evidence>
<dbReference type="OrthoDB" id="9811868at2"/>
<proteinExistence type="inferred from homology"/>
<comment type="caution">
    <text evidence="7">The sequence shown here is derived from an EMBL/GenBank/DDBJ whole genome shotgun (WGS) entry which is preliminary data.</text>
</comment>
<evidence type="ECO:0000256" key="6">
    <source>
        <dbReference type="HAMAP-Rule" id="MF_00529"/>
    </source>
</evidence>
<name>A0A7U7G7Z3_9GAMM</name>
<dbReference type="HAMAP" id="MF_00529">
    <property type="entry name" value="NifW"/>
    <property type="match status" value="1"/>
</dbReference>
<dbReference type="InterPro" id="IPR004893">
    <property type="entry name" value="NifW"/>
</dbReference>
<dbReference type="RefSeq" id="WP_034430203.1">
    <property type="nucleotide sequence ID" value="NZ_CBTK010000013.1"/>
</dbReference>
<comment type="function">
    <text evidence="1 6">May protect the nitrogenase Fe-Mo protein from oxidative damage.</text>
</comment>
<evidence type="ECO:0000313" key="8">
    <source>
        <dbReference type="Proteomes" id="UP000019184"/>
    </source>
</evidence>
<dbReference type="PIRSF" id="PIRSF005790">
    <property type="entry name" value="NifW"/>
    <property type="match status" value="1"/>
</dbReference>
<protein>
    <recommendedName>
        <fullName evidence="4 6">Nitrogenase-stabilizing/protective protein NifW</fullName>
    </recommendedName>
</protein>
<evidence type="ECO:0000256" key="5">
    <source>
        <dbReference type="ARBA" id="ARBA00023231"/>
    </source>
</evidence>
<comment type="subunit">
    <text evidence="3 6">Homotrimer; associates with NifD.</text>
</comment>
<accession>A0A7U7G7Z3</accession>
<evidence type="ECO:0000256" key="4">
    <source>
        <dbReference type="ARBA" id="ARBA00016274"/>
    </source>
</evidence>
<dbReference type="GO" id="GO:0009399">
    <property type="term" value="P:nitrogen fixation"/>
    <property type="evidence" value="ECO:0007669"/>
    <property type="project" value="UniProtKB-UniRule"/>
</dbReference>
<evidence type="ECO:0000256" key="3">
    <source>
        <dbReference type="ARBA" id="ARBA00011284"/>
    </source>
</evidence>
<dbReference type="EMBL" id="CBTK010000013">
    <property type="protein sequence ID" value="CDH43200.1"/>
    <property type="molecule type" value="Genomic_DNA"/>
</dbReference>
<gene>
    <name evidence="6" type="primary">nifW</name>
    <name evidence="7" type="ORF">BN874_110002</name>
</gene>
<evidence type="ECO:0000313" key="7">
    <source>
        <dbReference type="EMBL" id="CDH43200.1"/>
    </source>
</evidence>
<evidence type="ECO:0000256" key="2">
    <source>
        <dbReference type="ARBA" id="ARBA00008351"/>
    </source>
</evidence>
<reference evidence="7 8" key="1">
    <citation type="journal article" date="2014" name="ISME J.">
        <title>Candidatus Competibacter-lineage genomes retrieved from metagenomes reveal functional metabolic diversity.</title>
        <authorList>
            <person name="McIlroy S.J."/>
            <person name="Albertsen M."/>
            <person name="Andresen E.K."/>
            <person name="Saunders A.M."/>
            <person name="Kristiansen R."/>
            <person name="Stokholm-Bjerregaard M."/>
            <person name="Nielsen K.L."/>
            <person name="Nielsen P.H."/>
        </authorList>
    </citation>
    <scope>NUCLEOTIDE SEQUENCE [LARGE SCALE GENOMIC DNA]</scope>
    <source>
        <strain evidence="7 8">Run_B_J11</strain>
    </source>
</reference>
<dbReference type="Proteomes" id="UP000019184">
    <property type="component" value="Unassembled WGS sequence"/>
</dbReference>
<sequence>MTDPQSMDLTDLVSAEDFLDHFGIAYDPAVVQVCRLHILQRLHNYLAAEPMAASATAESERYARCLKRAYQDFVDSDPQTEKVFSVFRRHSGETRISLDSLRRSA</sequence>
<comment type="similarity">
    <text evidence="2 6">Belongs to the NifW family.</text>
</comment>